<name>A0A937XA02_UNCEI</name>
<sequence>MTEPSRARAKCEQAQRHLERLKKALQQPGKDFEDSLSSFLSAFDSAVDLREQEIKQALKRRGGLAKDYDTWYQSWQDSLSEKDRVLWKELREQRNKDTHHIPGMDLPTEGESIPIQDVRSIFPPEVFELTGIRPEQVDWTGMAGYRFTRERLVDTLNGCERGLHLLERLLRESVVLQA</sequence>
<evidence type="ECO:0000313" key="1">
    <source>
        <dbReference type="EMBL" id="MBM3317950.1"/>
    </source>
</evidence>
<gene>
    <name evidence="1" type="ORF">FJY75_08855</name>
</gene>
<evidence type="ECO:0000313" key="2">
    <source>
        <dbReference type="Proteomes" id="UP000748308"/>
    </source>
</evidence>
<accession>A0A937XA02</accession>
<dbReference type="AlphaFoldDB" id="A0A937XA02"/>
<comment type="caution">
    <text evidence="1">The sequence shown here is derived from an EMBL/GenBank/DDBJ whole genome shotgun (WGS) entry which is preliminary data.</text>
</comment>
<proteinExistence type="predicted"/>
<reference evidence="1" key="1">
    <citation type="submission" date="2019-03" db="EMBL/GenBank/DDBJ databases">
        <title>Lake Tanganyika Metagenome-Assembled Genomes (MAGs).</title>
        <authorList>
            <person name="Tran P."/>
        </authorList>
    </citation>
    <scope>NUCLEOTIDE SEQUENCE</scope>
    <source>
        <strain evidence="1">M_DeepCast_400m_m2_100</strain>
    </source>
</reference>
<dbReference type="Proteomes" id="UP000748308">
    <property type="component" value="Unassembled WGS sequence"/>
</dbReference>
<dbReference type="EMBL" id="VGIY01000224">
    <property type="protein sequence ID" value="MBM3317950.1"/>
    <property type="molecule type" value="Genomic_DNA"/>
</dbReference>
<protein>
    <submittedName>
        <fullName evidence="1">Uncharacterized protein</fullName>
    </submittedName>
</protein>
<organism evidence="1 2">
    <name type="scientific">Eiseniibacteriota bacterium</name>
    <dbReference type="NCBI Taxonomy" id="2212470"/>
    <lineage>
        <taxon>Bacteria</taxon>
        <taxon>Candidatus Eiseniibacteriota</taxon>
    </lineage>
</organism>